<evidence type="ECO:0000313" key="2">
    <source>
        <dbReference type="EMBL" id="KAG5534190.1"/>
    </source>
</evidence>
<evidence type="ECO:0000256" key="1">
    <source>
        <dbReference type="SAM" id="MobiDB-lite"/>
    </source>
</evidence>
<evidence type="ECO:0000313" key="3">
    <source>
        <dbReference type="Proteomes" id="UP000823749"/>
    </source>
</evidence>
<sequence>MVGSIRSIFEPDVQALTTMEELESSEKNLLAAMDRITQRQMNSIGQIYFESPKGMPSTSSFQSDLVSWLPENGGVNGDNQDPMFGDSGHPFVSLRTNSPATVYSQLCDAADQNKEPVMSNQRSDDDEMHDSLKQWHNSCASNNDDMVDPAIAAMEQLHQVEGPSSCLEVPTEKAEEMTDYPEVRMDKAEGTPSCLEVPAEQPERP</sequence>
<organism evidence="2 3">
    <name type="scientific">Rhododendron griersonianum</name>
    <dbReference type="NCBI Taxonomy" id="479676"/>
    <lineage>
        <taxon>Eukaryota</taxon>
        <taxon>Viridiplantae</taxon>
        <taxon>Streptophyta</taxon>
        <taxon>Embryophyta</taxon>
        <taxon>Tracheophyta</taxon>
        <taxon>Spermatophyta</taxon>
        <taxon>Magnoliopsida</taxon>
        <taxon>eudicotyledons</taxon>
        <taxon>Gunneridae</taxon>
        <taxon>Pentapetalae</taxon>
        <taxon>asterids</taxon>
        <taxon>Ericales</taxon>
        <taxon>Ericaceae</taxon>
        <taxon>Ericoideae</taxon>
        <taxon>Rhodoreae</taxon>
        <taxon>Rhododendron</taxon>
    </lineage>
</organism>
<dbReference type="Proteomes" id="UP000823749">
    <property type="component" value="Chromosome 8"/>
</dbReference>
<feature type="compositionally biased region" description="Basic and acidic residues" evidence="1">
    <location>
        <begin position="170"/>
        <end position="189"/>
    </location>
</feature>
<feature type="region of interest" description="Disordered" evidence="1">
    <location>
        <begin position="161"/>
        <end position="205"/>
    </location>
</feature>
<dbReference type="EMBL" id="JACTNZ010000008">
    <property type="protein sequence ID" value="KAG5534190.1"/>
    <property type="molecule type" value="Genomic_DNA"/>
</dbReference>
<dbReference type="AlphaFoldDB" id="A0AAV6J1N8"/>
<comment type="caution">
    <text evidence="2">The sequence shown here is derived from an EMBL/GenBank/DDBJ whole genome shotgun (WGS) entry which is preliminary data.</text>
</comment>
<accession>A0AAV6J1N8</accession>
<protein>
    <submittedName>
        <fullName evidence="2">Uncharacterized protein</fullName>
    </submittedName>
</protein>
<reference evidence="2" key="1">
    <citation type="submission" date="2020-08" db="EMBL/GenBank/DDBJ databases">
        <title>Plant Genome Project.</title>
        <authorList>
            <person name="Zhang R.-G."/>
        </authorList>
    </citation>
    <scope>NUCLEOTIDE SEQUENCE</scope>
    <source>
        <strain evidence="2">WSP0</strain>
        <tissue evidence="2">Leaf</tissue>
    </source>
</reference>
<name>A0AAV6J1N8_9ERIC</name>
<keyword evidence="3" id="KW-1185">Reference proteome</keyword>
<gene>
    <name evidence="2" type="ORF">RHGRI_022356</name>
</gene>
<proteinExistence type="predicted"/>